<dbReference type="FunFam" id="1.10.220.10:FF:000005">
    <property type="entry name" value="Annexin"/>
    <property type="match status" value="2"/>
</dbReference>
<dbReference type="PRINTS" id="PR00196">
    <property type="entry name" value="ANNEXIN"/>
</dbReference>
<evidence type="ECO:0000313" key="9">
    <source>
        <dbReference type="Proteomes" id="UP000440578"/>
    </source>
</evidence>
<dbReference type="GO" id="GO:0005737">
    <property type="term" value="C:cytoplasm"/>
    <property type="evidence" value="ECO:0007669"/>
    <property type="project" value="TreeGrafter"/>
</dbReference>
<keyword evidence="5 6" id="KW-0111">Calcium/phospholipid-binding</keyword>
<dbReference type="InterPro" id="IPR018252">
    <property type="entry name" value="Annexin_repeat_CS"/>
</dbReference>
<dbReference type="InterPro" id="IPR046341">
    <property type="entry name" value="SET_dom_sf"/>
</dbReference>
<comment type="caution">
    <text evidence="8">The sequence shown here is derived from an EMBL/GenBank/DDBJ whole genome shotgun (WGS) entry which is preliminary data.</text>
</comment>
<proteinExistence type="inferred from homology"/>
<keyword evidence="2 6" id="KW-0677">Repeat</keyword>
<gene>
    <name evidence="8" type="primary">ANXA13_3</name>
    <name evidence="8" type="ORF">FJT64_024107</name>
</gene>
<evidence type="ECO:0000256" key="2">
    <source>
        <dbReference type="ARBA" id="ARBA00022737"/>
    </source>
</evidence>
<evidence type="ECO:0000256" key="1">
    <source>
        <dbReference type="ARBA" id="ARBA00007831"/>
    </source>
</evidence>
<sequence length="594" mass="66632">MINASKFSRDRHGVRPVRCWESCACLLLRKERPDVWAAVDCLQDNVTNLGRTPWLQGCLQNIIAPIQNDCGLNESVRTLAHIAGVLDTNSFAVSAADGMSARALYPLLCLMAHDCSPNTNRFFDSAVCGGRRSCRRVGDDEVWECDRCGFRMPAAKVRTLHQMLAMTLGRTLELRDVEKAERWAEAHREVLAENHHFLLEARLLLVDLYAERKEEPSTGRSGRQLTGAPLMVPHAAELRPSPRRRPGPQGGAQARTVHRGAPAASCHGGSNQCSTMKGGTIKENKDFGEPQADAAGQRLRKAMRGIGTDERVIIEILTKHTAMERKMIGDRYKVQFGRDLKEDLKSELGGYFETAALALCEYDSHYLAQWCRRAMKGIGTDEDTLVEILCGCKEDMLMQVDAAYQYIYDRSLEEDIESELSGNIRQLMIALLQGQRAEQEGEPSRDEAKKIAQQLYEAGEGMNGGTDEDEFIRIFATTSYPLLKLTIEEYTVFADNTLENAIEKEFSSHIKKALVTMVLCIKDQVAYFAKTLFEAMDGPGTKDDVLIRILVTRSEIDLEDIKDAFKKTYHKSLADAVKDETKRDYRKILLAIIK</sequence>
<dbReference type="FunFam" id="1.10.220.10:FF:000001">
    <property type="entry name" value="Annexin"/>
    <property type="match status" value="1"/>
</dbReference>
<dbReference type="OrthoDB" id="37886at2759"/>
<dbReference type="AlphaFoldDB" id="A0A6A4WBJ1"/>
<dbReference type="PANTHER" id="PTHR10502">
    <property type="entry name" value="ANNEXIN"/>
    <property type="match status" value="1"/>
</dbReference>
<evidence type="ECO:0000256" key="6">
    <source>
        <dbReference type="RuleBase" id="RU003540"/>
    </source>
</evidence>
<dbReference type="Pfam" id="PF00191">
    <property type="entry name" value="Annexin"/>
    <property type="match status" value="4"/>
</dbReference>
<protein>
    <recommendedName>
        <fullName evidence="6">Annexin</fullName>
    </recommendedName>
</protein>
<evidence type="ECO:0000256" key="4">
    <source>
        <dbReference type="ARBA" id="ARBA00023216"/>
    </source>
</evidence>
<feature type="region of interest" description="Disordered" evidence="7">
    <location>
        <begin position="237"/>
        <end position="290"/>
    </location>
</feature>
<dbReference type="Gene3D" id="1.10.220.10">
    <property type="entry name" value="Annexin"/>
    <property type="match status" value="4"/>
</dbReference>
<keyword evidence="9" id="KW-1185">Reference proteome</keyword>
<dbReference type="EMBL" id="VIIS01000899">
    <property type="protein sequence ID" value="KAF0303965.1"/>
    <property type="molecule type" value="Genomic_DNA"/>
</dbReference>
<evidence type="ECO:0000256" key="5">
    <source>
        <dbReference type="ARBA" id="ARBA00023302"/>
    </source>
</evidence>
<dbReference type="GO" id="GO:0005544">
    <property type="term" value="F:calcium-dependent phospholipid binding"/>
    <property type="evidence" value="ECO:0007669"/>
    <property type="project" value="UniProtKB-KW"/>
</dbReference>
<accession>A0A6A4WBJ1</accession>
<keyword evidence="4 6" id="KW-0041">Annexin</keyword>
<evidence type="ECO:0000256" key="3">
    <source>
        <dbReference type="ARBA" id="ARBA00022837"/>
    </source>
</evidence>
<dbReference type="InterPro" id="IPR037104">
    <property type="entry name" value="Annexin_sf"/>
</dbReference>
<dbReference type="FunFam" id="1.10.220.10:FF:000002">
    <property type="entry name" value="Annexin"/>
    <property type="match status" value="1"/>
</dbReference>
<dbReference type="SUPFAM" id="SSF82199">
    <property type="entry name" value="SET domain"/>
    <property type="match status" value="1"/>
</dbReference>
<dbReference type="Gene3D" id="2.170.270.10">
    <property type="entry name" value="SET domain"/>
    <property type="match status" value="1"/>
</dbReference>
<dbReference type="InterPro" id="IPR001464">
    <property type="entry name" value="Annexin"/>
</dbReference>
<organism evidence="8 9">
    <name type="scientific">Amphibalanus amphitrite</name>
    <name type="common">Striped barnacle</name>
    <name type="synonym">Balanus amphitrite</name>
    <dbReference type="NCBI Taxonomy" id="1232801"/>
    <lineage>
        <taxon>Eukaryota</taxon>
        <taxon>Metazoa</taxon>
        <taxon>Ecdysozoa</taxon>
        <taxon>Arthropoda</taxon>
        <taxon>Crustacea</taxon>
        <taxon>Multicrustacea</taxon>
        <taxon>Cirripedia</taxon>
        <taxon>Thoracica</taxon>
        <taxon>Thoracicalcarea</taxon>
        <taxon>Balanomorpha</taxon>
        <taxon>Balanoidea</taxon>
        <taxon>Balanidae</taxon>
        <taxon>Amphibalaninae</taxon>
        <taxon>Amphibalanus</taxon>
    </lineage>
</organism>
<evidence type="ECO:0000256" key="7">
    <source>
        <dbReference type="SAM" id="MobiDB-lite"/>
    </source>
</evidence>
<reference evidence="8 9" key="1">
    <citation type="submission" date="2019-07" db="EMBL/GenBank/DDBJ databases">
        <title>Draft genome assembly of a fouling barnacle, Amphibalanus amphitrite (Darwin, 1854): The first reference genome for Thecostraca.</title>
        <authorList>
            <person name="Kim W."/>
        </authorList>
    </citation>
    <scope>NUCLEOTIDE SEQUENCE [LARGE SCALE GENOMIC DNA]</scope>
    <source>
        <strain evidence="8">SNU_AA5</strain>
        <tissue evidence="8">Soma without cirri and trophi</tissue>
    </source>
</reference>
<dbReference type="GO" id="GO:0005886">
    <property type="term" value="C:plasma membrane"/>
    <property type="evidence" value="ECO:0007669"/>
    <property type="project" value="TreeGrafter"/>
</dbReference>
<dbReference type="InterPro" id="IPR018502">
    <property type="entry name" value="Annexin_repeat"/>
</dbReference>
<dbReference type="PROSITE" id="PS00223">
    <property type="entry name" value="ANNEXIN_1"/>
    <property type="match status" value="1"/>
</dbReference>
<dbReference type="GO" id="GO:0012506">
    <property type="term" value="C:vesicle membrane"/>
    <property type="evidence" value="ECO:0007669"/>
    <property type="project" value="TreeGrafter"/>
</dbReference>
<comment type="domain">
    <text evidence="6">A pair of annexin repeats may form one binding site for calcium and phospholipid.</text>
</comment>
<dbReference type="SMART" id="SM00335">
    <property type="entry name" value="ANX"/>
    <property type="match status" value="4"/>
</dbReference>
<name>A0A6A4WBJ1_AMPAM</name>
<feature type="compositionally biased region" description="Polar residues" evidence="7">
    <location>
        <begin position="268"/>
        <end position="277"/>
    </location>
</feature>
<dbReference type="Proteomes" id="UP000440578">
    <property type="component" value="Unassembled WGS sequence"/>
</dbReference>
<dbReference type="GO" id="GO:0005634">
    <property type="term" value="C:nucleus"/>
    <property type="evidence" value="ECO:0007669"/>
    <property type="project" value="TreeGrafter"/>
</dbReference>
<dbReference type="GO" id="GO:0005509">
    <property type="term" value="F:calcium ion binding"/>
    <property type="evidence" value="ECO:0007669"/>
    <property type="project" value="InterPro"/>
</dbReference>
<comment type="similarity">
    <text evidence="1 6">Belongs to the annexin family.</text>
</comment>
<dbReference type="PANTHER" id="PTHR10502:SF177">
    <property type="entry name" value="ANNEXIN B10"/>
    <property type="match status" value="1"/>
</dbReference>
<evidence type="ECO:0000313" key="8">
    <source>
        <dbReference type="EMBL" id="KAF0303965.1"/>
    </source>
</evidence>
<dbReference type="PROSITE" id="PS51897">
    <property type="entry name" value="ANNEXIN_2"/>
    <property type="match status" value="4"/>
</dbReference>
<dbReference type="SUPFAM" id="SSF47874">
    <property type="entry name" value="Annexin"/>
    <property type="match status" value="1"/>
</dbReference>
<dbReference type="GO" id="GO:0001786">
    <property type="term" value="F:phosphatidylserine binding"/>
    <property type="evidence" value="ECO:0007669"/>
    <property type="project" value="TreeGrafter"/>
</dbReference>
<keyword evidence="3 6" id="KW-0106">Calcium</keyword>